<organism evidence="3 4">
    <name type="scientific">Anaeromyxobacter oryzae</name>
    <dbReference type="NCBI Taxonomy" id="2918170"/>
    <lineage>
        <taxon>Bacteria</taxon>
        <taxon>Pseudomonadati</taxon>
        <taxon>Myxococcota</taxon>
        <taxon>Myxococcia</taxon>
        <taxon>Myxococcales</taxon>
        <taxon>Cystobacterineae</taxon>
        <taxon>Anaeromyxobacteraceae</taxon>
        <taxon>Anaeromyxobacter</taxon>
    </lineage>
</organism>
<keyword evidence="4" id="KW-1185">Reference proteome</keyword>
<reference evidence="4" key="1">
    <citation type="journal article" date="2022" name="Int. J. Syst. Evol. Microbiol.">
        <title>Anaeromyxobacter oryzae sp. nov., Anaeromyxobacter diazotrophicus sp. nov. and Anaeromyxobacter paludicola sp. nov., isolated from paddy soils.</title>
        <authorList>
            <person name="Itoh H."/>
            <person name="Xu Z."/>
            <person name="Mise K."/>
            <person name="Masuda Y."/>
            <person name="Ushijima N."/>
            <person name="Hayakawa C."/>
            <person name="Shiratori Y."/>
            <person name="Senoo K."/>
        </authorList>
    </citation>
    <scope>NUCLEOTIDE SEQUENCE [LARGE SCALE GENOMIC DNA]</scope>
    <source>
        <strain evidence="4">Red232</strain>
    </source>
</reference>
<evidence type="ECO:0000256" key="2">
    <source>
        <dbReference type="SAM" id="SignalP"/>
    </source>
</evidence>
<evidence type="ECO:0000256" key="1">
    <source>
        <dbReference type="SAM" id="MobiDB-lite"/>
    </source>
</evidence>
<dbReference type="Gene3D" id="2.30.30.40">
    <property type="entry name" value="SH3 Domains"/>
    <property type="match status" value="1"/>
</dbReference>
<sequence length="256" mass="26537">MRFALALAVVAALLSCGRSKAPSPDATPGAAGAAAPATGPVASSAYVTAVVALRRGPTDAAKVPGPTGKDVTNYLATLHRGEKVTLVEAKDDWARIRLSDDHEGWLRRTALLEDAATEATVLVAADVFDRPELLAANAKRKIEPGTLVLVLKQRPPFAEVNVAGAQTAWVLAERLATGEKEVAVAKLVEKARWLVRAGKKDEALQALALAREHFAGVALVDVLAKELGDEPPAPDGAVVIPAGGPAPGQPESAPKQ</sequence>
<evidence type="ECO:0008006" key="5">
    <source>
        <dbReference type="Google" id="ProtNLM"/>
    </source>
</evidence>
<dbReference type="Proteomes" id="UP001162891">
    <property type="component" value="Chromosome"/>
</dbReference>
<keyword evidence="2" id="KW-0732">Signal</keyword>
<protein>
    <recommendedName>
        <fullName evidence="5">SH3b domain-containing protein</fullName>
    </recommendedName>
</protein>
<evidence type="ECO:0000313" key="3">
    <source>
        <dbReference type="EMBL" id="BDG06702.1"/>
    </source>
</evidence>
<proteinExistence type="predicted"/>
<feature type="region of interest" description="Disordered" evidence="1">
    <location>
        <begin position="233"/>
        <end position="256"/>
    </location>
</feature>
<feature type="signal peptide" evidence="2">
    <location>
        <begin position="1"/>
        <end position="21"/>
    </location>
</feature>
<dbReference type="EMBL" id="AP025591">
    <property type="protein sequence ID" value="BDG06702.1"/>
    <property type="molecule type" value="Genomic_DNA"/>
</dbReference>
<dbReference type="PROSITE" id="PS51257">
    <property type="entry name" value="PROKAR_LIPOPROTEIN"/>
    <property type="match status" value="1"/>
</dbReference>
<gene>
    <name evidence="3" type="ORF">AMOR_56980</name>
</gene>
<dbReference type="RefSeq" id="WP_248357182.1">
    <property type="nucleotide sequence ID" value="NZ_AP025591.1"/>
</dbReference>
<name>A0ABN6N0G3_9BACT</name>
<evidence type="ECO:0000313" key="4">
    <source>
        <dbReference type="Proteomes" id="UP001162891"/>
    </source>
</evidence>
<feature type="chain" id="PRO_5046026314" description="SH3b domain-containing protein" evidence="2">
    <location>
        <begin position="22"/>
        <end position="256"/>
    </location>
</feature>
<accession>A0ABN6N0G3</accession>